<evidence type="ECO:0000259" key="2">
    <source>
        <dbReference type="Pfam" id="PF01609"/>
    </source>
</evidence>
<proteinExistence type="predicted"/>
<sequence>MKWKPTTHRTSGPNEGGGSQDWRSQLAAAAYTHATRNGPLTVVLYDCTTLYFEAEREDRLRRVGMSKERRVDPQILVGLLVDQGGFPLEVHEFAGNRGETLTLLPVLDAFRERHQATEIVVVADAGMLSASNLNKLEDAGFSFIVGSRTSSTPYDLAEHYATVGTS</sequence>
<dbReference type="InterPro" id="IPR002559">
    <property type="entry name" value="Transposase_11"/>
</dbReference>
<protein>
    <submittedName>
        <fullName evidence="3">IS1634 family transposase</fullName>
    </submittedName>
</protein>
<feature type="domain" description="Transposase IS4-like" evidence="2">
    <location>
        <begin position="42"/>
        <end position="154"/>
    </location>
</feature>
<dbReference type="NCBIfam" id="NF033559">
    <property type="entry name" value="transpos_IS1634"/>
    <property type="match status" value="1"/>
</dbReference>
<evidence type="ECO:0000256" key="1">
    <source>
        <dbReference type="SAM" id="MobiDB-lite"/>
    </source>
</evidence>
<dbReference type="Proteomes" id="UP001300496">
    <property type="component" value="Unassembled WGS sequence"/>
</dbReference>
<reference evidence="3 4" key="1">
    <citation type="journal article" date="2024" name="Int. J. Syst. Evol. Microbiol.">
        <title>Microbacterium memoriense sp. nov., a member of the Actinomycetota from marine beach sediment of the north coast of Portugal.</title>
        <authorList>
            <person name="Santos J.D.N.D."/>
            <person name="Klimek D."/>
            <person name="Calusinska M."/>
            <person name="Lobo-da-Cunha A."/>
            <person name="Catita J."/>
            <person name="Goncalves H."/>
            <person name="Gonzalez I."/>
            <person name="Lage O.M."/>
        </authorList>
    </citation>
    <scope>NUCLEOTIDE SEQUENCE [LARGE SCALE GENOMIC DNA]</scope>
    <source>
        <strain evidence="3 4">PMIC_1C1B</strain>
    </source>
</reference>
<keyword evidence="4" id="KW-1185">Reference proteome</keyword>
<organism evidence="3 4">
    <name type="scientific">Microbacterium memoriense</name>
    <dbReference type="NCBI Taxonomy" id="2978350"/>
    <lineage>
        <taxon>Bacteria</taxon>
        <taxon>Bacillati</taxon>
        <taxon>Actinomycetota</taxon>
        <taxon>Actinomycetes</taxon>
        <taxon>Micrococcales</taxon>
        <taxon>Microbacteriaceae</taxon>
        <taxon>Microbacterium</taxon>
    </lineage>
</organism>
<dbReference type="InterPro" id="IPR047654">
    <property type="entry name" value="IS1634_transpos"/>
</dbReference>
<accession>A0ABT2PFV1</accession>
<dbReference type="RefSeq" id="WP_261607829.1">
    <property type="nucleotide sequence ID" value="NZ_JAODOR010000024.1"/>
</dbReference>
<evidence type="ECO:0000313" key="3">
    <source>
        <dbReference type="EMBL" id="MCT9003294.1"/>
    </source>
</evidence>
<feature type="region of interest" description="Disordered" evidence="1">
    <location>
        <begin position="1"/>
        <end position="21"/>
    </location>
</feature>
<name>A0ABT2PFV1_9MICO</name>
<gene>
    <name evidence="3" type="ORF">N4R40_13105</name>
</gene>
<dbReference type="Pfam" id="PF01609">
    <property type="entry name" value="DDE_Tnp_1"/>
    <property type="match status" value="1"/>
</dbReference>
<comment type="caution">
    <text evidence="3">The sequence shown here is derived from an EMBL/GenBank/DDBJ whole genome shotgun (WGS) entry which is preliminary data.</text>
</comment>
<dbReference type="EMBL" id="JAODOR010000024">
    <property type="protein sequence ID" value="MCT9003294.1"/>
    <property type="molecule type" value="Genomic_DNA"/>
</dbReference>
<evidence type="ECO:0000313" key="4">
    <source>
        <dbReference type="Proteomes" id="UP001300496"/>
    </source>
</evidence>